<dbReference type="Proteomes" id="UP000178085">
    <property type="component" value="Unassembled WGS sequence"/>
</dbReference>
<reference evidence="1 2" key="1">
    <citation type="journal article" date="2016" name="Nat. Commun.">
        <title>Thousands of microbial genomes shed light on interconnected biogeochemical processes in an aquifer system.</title>
        <authorList>
            <person name="Anantharaman K."/>
            <person name="Brown C.T."/>
            <person name="Hug L.A."/>
            <person name="Sharon I."/>
            <person name="Castelle C.J."/>
            <person name="Probst A.J."/>
            <person name="Thomas B.C."/>
            <person name="Singh A."/>
            <person name="Wilkins M.J."/>
            <person name="Karaoz U."/>
            <person name="Brodie E.L."/>
            <person name="Williams K.H."/>
            <person name="Hubbard S.S."/>
            <person name="Banfield J.F."/>
        </authorList>
    </citation>
    <scope>NUCLEOTIDE SEQUENCE [LARGE SCALE GENOMIC DNA]</scope>
</reference>
<dbReference type="EMBL" id="METD01000001">
    <property type="protein sequence ID" value="OGB73329.1"/>
    <property type="molecule type" value="Genomic_DNA"/>
</dbReference>
<protein>
    <submittedName>
        <fullName evidence="1">Uncharacterized protein</fullName>
    </submittedName>
</protein>
<dbReference type="AlphaFoldDB" id="A0A1F4NPF1"/>
<evidence type="ECO:0000313" key="2">
    <source>
        <dbReference type="Proteomes" id="UP000178085"/>
    </source>
</evidence>
<organism evidence="1 2">
    <name type="scientific">candidate division Kazan bacterium RIFCSPLOWO2_01_FULL_45_19</name>
    <dbReference type="NCBI Taxonomy" id="1798538"/>
    <lineage>
        <taxon>Bacteria</taxon>
        <taxon>Bacteria division Kazan-3B-28</taxon>
    </lineage>
</organism>
<gene>
    <name evidence="1" type="ORF">A3K51_00405</name>
</gene>
<accession>A0A1F4NPF1</accession>
<evidence type="ECO:0000313" key="1">
    <source>
        <dbReference type="EMBL" id="OGB73329.1"/>
    </source>
</evidence>
<comment type="caution">
    <text evidence="1">The sequence shown here is derived from an EMBL/GenBank/DDBJ whole genome shotgun (WGS) entry which is preliminary data.</text>
</comment>
<name>A0A1F4NPF1_UNCK3</name>
<proteinExistence type="predicted"/>
<sequence length="75" mass="8514">MMVGCVTFFEGISREGWEADDLLRPLEENGLMIIRVKDFGEDYGPPILRTDDRILVGLAEIDDFCRQYESVQGGD</sequence>